<feature type="region of interest" description="Disordered" evidence="1">
    <location>
        <begin position="256"/>
        <end position="298"/>
    </location>
</feature>
<evidence type="ECO:0000256" key="1">
    <source>
        <dbReference type="SAM" id="MobiDB-lite"/>
    </source>
</evidence>
<keyword evidence="4" id="KW-1185">Reference proteome</keyword>
<reference evidence="4" key="1">
    <citation type="journal article" date="2019" name="Int. J. Syst. Evol. Microbiol.">
        <title>The Global Catalogue of Microorganisms (GCM) 10K type strain sequencing project: providing services to taxonomists for standard genome sequencing and annotation.</title>
        <authorList>
            <consortium name="The Broad Institute Genomics Platform"/>
            <consortium name="The Broad Institute Genome Sequencing Center for Infectious Disease"/>
            <person name="Wu L."/>
            <person name="Ma J."/>
        </authorList>
    </citation>
    <scope>NUCLEOTIDE SEQUENCE [LARGE SCALE GENOMIC DNA]</scope>
    <source>
        <strain evidence="4">CGMCC 1.15399</strain>
    </source>
</reference>
<dbReference type="PANTHER" id="PTHR12126:SF11">
    <property type="entry name" value="NADH DEHYDROGENASE [UBIQUINONE] 1 ALPHA SUBCOMPLEX SUBUNIT 9, MITOCHONDRIAL"/>
    <property type="match status" value="1"/>
</dbReference>
<dbReference type="RefSeq" id="WP_219529618.1">
    <property type="nucleotide sequence ID" value="NZ_JAHKRM010000007.1"/>
</dbReference>
<evidence type="ECO:0000313" key="3">
    <source>
        <dbReference type="EMBL" id="MFD1545753.1"/>
    </source>
</evidence>
<accession>A0ABW4GSC5</accession>
<dbReference type="PANTHER" id="PTHR12126">
    <property type="entry name" value="NADH-UBIQUINONE OXIDOREDUCTASE 39 KDA SUBUNIT-RELATED"/>
    <property type="match status" value="1"/>
</dbReference>
<dbReference type="InterPro" id="IPR051207">
    <property type="entry name" value="ComplexI_NDUFA9_subunit"/>
</dbReference>
<organism evidence="3 4">
    <name type="scientific">Nonomuraea guangzhouensis</name>
    <dbReference type="NCBI Taxonomy" id="1291555"/>
    <lineage>
        <taxon>Bacteria</taxon>
        <taxon>Bacillati</taxon>
        <taxon>Actinomycetota</taxon>
        <taxon>Actinomycetes</taxon>
        <taxon>Streptosporangiales</taxon>
        <taxon>Streptosporangiaceae</taxon>
        <taxon>Nonomuraea</taxon>
    </lineage>
</organism>
<sequence length="298" mass="32616">MHILVTGATGTLGRAVVPAFVRTGHEVRAFSRASHPGQDVEWVWGDLAWGKGVHGAVRGVDAIIHLATLARKGHRPDSVDLAGTRWLLDAAGEAGVPHLVYVSIVGADQAATGYLEDKLEAERLVRESGIGWTILRSTTFHQHLEVLLQELAAYPAIPLDRSIPWQPVCTSEVAACLIDLVAAGPERGVIEYGGPEIIGMEEVIRTWLRARHLHRLLLPMRYPGGRWAAQRAGWHVTDATPLGRISWREHLFPEPPEPSDDFAIEHTASPTSPATQPDLDPNSHVYGGDEGYERPTRL</sequence>
<dbReference type="Proteomes" id="UP001597097">
    <property type="component" value="Unassembled WGS sequence"/>
</dbReference>
<evidence type="ECO:0000259" key="2">
    <source>
        <dbReference type="Pfam" id="PF13460"/>
    </source>
</evidence>
<proteinExistence type="predicted"/>
<evidence type="ECO:0000313" key="4">
    <source>
        <dbReference type="Proteomes" id="UP001597097"/>
    </source>
</evidence>
<dbReference type="EMBL" id="JBHUCM010000049">
    <property type="protein sequence ID" value="MFD1545753.1"/>
    <property type="molecule type" value="Genomic_DNA"/>
</dbReference>
<gene>
    <name evidence="3" type="ORF">ACFSJ0_52535</name>
</gene>
<comment type="caution">
    <text evidence="3">The sequence shown here is derived from an EMBL/GenBank/DDBJ whole genome shotgun (WGS) entry which is preliminary data.</text>
</comment>
<dbReference type="Pfam" id="PF13460">
    <property type="entry name" value="NAD_binding_10"/>
    <property type="match status" value="1"/>
</dbReference>
<feature type="domain" description="NAD(P)-binding" evidence="2">
    <location>
        <begin position="7"/>
        <end position="142"/>
    </location>
</feature>
<dbReference type="InterPro" id="IPR016040">
    <property type="entry name" value="NAD(P)-bd_dom"/>
</dbReference>
<name>A0ABW4GSC5_9ACTN</name>
<protein>
    <submittedName>
        <fullName evidence="3">SDR family oxidoreductase</fullName>
    </submittedName>
</protein>